<evidence type="ECO:0008006" key="3">
    <source>
        <dbReference type="Google" id="ProtNLM"/>
    </source>
</evidence>
<proteinExistence type="predicted"/>
<dbReference type="OrthoDB" id="3247165at2759"/>
<organism evidence="1 2">
    <name type="scientific">Crucibulum laeve</name>
    <dbReference type="NCBI Taxonomy" id="68775"/>
    <lineage>
        <taxon>Eukaryota</taxon>
        <taxon>Fungi</taxon>
        <taxon>Dikarya</taxon>
        <taxon>Basidiomycota</taxon>
        <taxon>Agaricomycotina</taxon>
        <taxon>Agaricomycetes</taxon>
        <taxon>Agaricomycetidae</taxon>
        <taxon>Agaricales</taxon>
        <taxon>Agaricineae</taxon>
        <taxon>Nidulariaceae</taxon>
        <taxon>Crucibulum</taxon>
    </lineage>
</organism>
<protein>
    <recommendedName>
        <fullName evidence="3">DNA helicase</fullName>
    </recommendedName>
</protein>
<evidence type="ECO:0000313" key="2">
    <source>
        <dbReference type="Proteomes" id="UP000308652"/>
    </source>
</evidence>
<gene>
    <name evidence="1" type="ORF">BDQ12DRAFT_701427</name>
</gene>
<evidence type="ECO:0000313" key="1">
    <source>
        <dbReference type="EMBL" id="TFK31821.1"/>
    </source>
</evidence>
<dbReference type="EMBL" id="ML213704">
    <property type="protein sequence ID" value="TFK31821.1"/>
    <property type="molecule type" value="Genomic_DNA"/>
</dbReference>
<sequence length="235" mass="26642">MQQISQSSEDNALRVAVSNMCYAACTENDIKFLRSRVASRLHGHPTLSDPTYRNILVLTAWNSQKDRLNEIGCCHFAEDTRQTLTNFYSIDSIATEDLGRKKRKQRVKKKACNAGNMHINLQKALCNHIPGKLSLCKGMPVMIRNNDAMELCITKGQEGFLVDRDSITGPFDQLVLDTVYIQLDKLPKDIQIAGLPLNVIPMPRSNISVQCQLLDDSFVKINDQQEKQEWSMSWI</sequence>
<reference evidence="1 2" key="1">
    <citation type="journal article" date="2019" name="Nat. Ecol. Evol.">
        <title>Megaphylogeny resolves global patterns of mushroom evolution.</title>
        <authorList>
            <person name="Varga T."/>
            <person name="Krizsan K."/>
            <person name="Foldi C."/>
            <person name="Dima B."/>
            <person name="Sanchez-Garcia M."/>
            <person name="Sanchez-Ramirez S."/>
            <person name="Szollosi G.J."/>
            <person name="Szarkandi J.G."/>
            <person name="Papp V."/>
            <person name="Albert L."/>
            <person name="Andreopoulos W."/>
            <person name="Angelini C."/>
            <person name="Antonin V."/>
            <person name="Barry K.W."/>
            <person name="Bougher N.L."/>
            <person name="Buchanan P."/>
            <person name="Buyck B."/>
            <person name="Bense V."/>
            <person name="Catcheside P."/>
            <person name="Chovatia M."/>
            <person name="Cooper J."/>
            <person name="Damon W."/>
            <person name="Desjardin D."/>
            <person name="Finy P."/>
            <person name="Geml J."/>
            <person name="Haridas S."/>
            <person name="Hughes K."/>
            <person name="Justo A."/>
            <person name="Karasinski D."/>
            <person name="Kautmanova I."/>
            <person name="Kiss B."/>
            <person name="Kocsube S."/>
            <person name="Kotiranta H."/>
            <person name="LaButti K.M."/>
            <person name="Lechner B.E."/>
            <person name="Liimatainen K."/>
            <person name="Lipzen A."/>
            <person name="Lukacs Z."/>
            <person name="Mihaltcheva S."/>
            <person name="Morgado L.N."/>
            <person name="Niskanen T."/>
            <person name="Noordeloos M.E."/>
            <person name="Ohm R.A."/>
            <person name="Ortiz-Santana B."/>
            <person name="Ovrebo C."/>
            <person name="Racz N."/>
            <person name="Riley R."/>
            <person name="Savchenko A."/>
            <person name="Shiryaev A."/>
            <person name="Soop K."/>
            <person name="Spirin V."/>
            <person name="Szebenyi C."/>
            <person name="Tomsovsky M."/>
            <person name="Tulloss R.E."/>
            <person name="Uehling J."/>
            <person name="Grigoriev I.V."/>
            <person name="Vagvolgyi C."/>
            <person name="Papp T."/>
            <person name="Martin F.M."/>
            <person name="Miettinen O."/>
            <person name="Hibbett D.S."/>
            <person name="Nagy L.G."/>
        </authorList>
    </citation>
    <scope>NUCLEOTIDE SEQUENCE [LARGE SCALE GENOMIC DNA]</scope>
    <source>
        <strain evidence="1 2">CBS 166.37</strain>
    </source>
</reference>
<name>A0A5C3LSR3_9AGAR</name>
<accession>A0A5C3LSR3</accession>
<keyword evidence="2" id="KW-1185">Reference proteome</keyword>
<dbReference type="Proteomes" id="UP000308652">
    <property type="component" value="Unassembled WGS sequence"/>
</dbReference>
<dbReference type="AlphaFoldDB" id="A0A5C3LSR3"/>